<dbReference type="InterPro" id="IPR041033">
    <property type="entry name" value="SpaA_PFL_dom_1"/>
</dbReference>
<dbReference type="EMBL" id="VUMS01000050">
    <property type="protein sequence ID" value="MST67868.1"/>
    <property type="molecule type" value="Genomic_DNA"/>
</dbReference>
<dbReference type="SMART" id="SM00327">
    <property type="entry name" value="VWA"/>
    <property type="match status" value="1"/>
</dbReference>
<dbReference type="InterPro" id="IPR051266">
    <property type="entry name" value="CLCR"/>
</dbReference>
<reference evidence="2 3" key="1">
    <citation type="submission" date="2019-08" db="EMBL/GenBank/DDBJ databases">
        <title>In-depth cultivation of the pig gut microbiome towards novel bacterial diversity and tailored functional studies.</title>
        <authorList>
            <person name="Wylensek D."/>
            <person name="Hitch T.C.A."/>
            <person name="Clavel T."/>
        </authorList>
    </citation>
    <scope>NUCLEOTIDE SEQUENCE [LARGE SCALE GENOMIC DNA]</scope>
    <source>
        <strain evidence="2 3">BSM-380-WT-5A</strain>
    </source>
</reference>
<protein>
    <submittedName>
        <fullName evidence="2">VWA domain-containing protein</fullName>
    </submittedName>
</protein>
<evidence type="ECO:0000259" key="1">
    <source>
        <dbReference type="PROSITE" id="PS50234"/>
    </source>
</evidence>
<proteinExistence type="predicted"/>
<evidence type="ECO:0000313" key="3">
    <source>
        <dbReference type="Proteomes" id="UP000440513"/>
    </source>
</evidence>
<dbReference type="Gene3D" id="3.40.50.410">
    <property type="entry name" value="von Willebrand factor, type A domain"/>
    <property type="match status" value="1"/>
</dbReference>
<dbReference type="PANTHER" id="PTHR10579">
    <property type="entry name" value="CALCIUM-ACTIVATED CHLORIDE CHANNEL REGULATOR"/>
    <property type="match status" value="1"/>
</dbReference>
<accession>A0A7X2TLV7</accession>
<dbReference type="AlphaFoldDB" id="A0A7X2TLV7"/>
<dbReference type="PROSITE" id="PS50234">
    <property type="entry name" value="VWFA"/>
    <property type="match status" value="1"/>
</dbReference>
<dbReference type="InterPro" id="IPR013783">
    <property type="entry name" value="Ig-like_fold"/>
</dbReference>
<keyword evidence="3" id="KW-1185">Reference proteome</keyword>
<gene>
    <name evidence="2" type="ORF">FYJ57_14440</name>
</gene>
<dbReference type="Pfam" id="PF00092">
    <property type="entry name" value="VWA"/>
    <property type="match status" value="1"/>
</dbReference>
<name>A0A7X2TLV7_9FIRM</name>
<dbReference type="InterPro" id="IPR036465">
    <property type="entry name" value="vWFA_dom_sf"/>
</dbReference>
<dbReference type="SUPFAM" id="SSF49478">
    <property type="entry name" value="Cna protein B-type domain"/>
    <property type="match status" value="1"/>
</dbReference>
<feature type="domain" description="VWFA" evidence="1">
    <location>
        <begin position="263"/>
        <end position="533"/>
    </location>
</feature>
<organism evidence="2 3">
    <name type="scientific">Oliverpabstia intestinalis</name>
    <dbReference type="NCBI Taxonomy" id="2606633"/>
    <lineage>
        <taxon>Bacteria</taxon>
        <taxon>Bacillati</taxon>
        <taxon>Bacillota</taxon>
        <taxon>Clostridia</taxon>
        <taxon>Lachnospirales</taxon>
        <taxon>Lachnospiraceae</taxon>
        <taxon>Oliverpabstia</taxon>
    </lineage>
</organism>
<sequence length="967" mass="106161">MAETLVCGCGIYINYKFTGDDDMWVLLDGKKVIIDLGGIHDALTKNVNIWKELFNVDDPTSLTLTNDQKQEEHVLTVLYMERGAGASNCDMKFTLPNARVAQVTQEPLADFSFKKVNTTNEALEGAAFSLTNNSDPTEVYNATSIADGTVSFRDLREGTYTLEEMAAPNGYSLSNETWIVQVSKTGNSAVATLYNSDGTTPVKLTNGMYNIVNQTQQEIIQSSMEHSKTATVKDWDERTYNINIKAASTSTSVTTSTQKPVADIMLVLDVSGSMKKEIVTYEYVAMNTKDGRKILDNDKTYYLEVNGQYKELYYSSYYKKWRVKDDIGRKDAEEYSEKCKIYTASTTTRLDALKNSVNQFIDDTEAKSPKSKIGITAFSSAGYGADRGDHGSTMDLTEVGVGDNAQDLKKFVNELDANGGTDPGVGLSNAKTKLDAVVNDGKTKCVVLFTDGEPTGRGSSWDETAQKSAEDKAKSLRDAGYTVYTIGFDLNDRSKTFLAGGTYNETKYPGIASPGCAKVADDAASLGEIFKEIQSTITNDIDIVGATVTDVIDSRFVIVKDDGTPIKNEDLKVEKTITLENRGVVSLDKNGNQVVTWTDQTIPNKKKGEWNNTITVKAKDDYIGGNNVPTNVTPDSKITTGYGEIVLPQPKVNVKAELKVRNKEVTIYKGDSLPATDTVLKEMFDLERNTSKYSIPANSFTTEWYSDPECTAGVTELTADTNTTYYLKVSYNAGVPSAESTANTDKKIAGDENHIVEAVNESNSEKLYGIYTIKVVSGKIQITKKLESALKTDCTFNFSIKDESGKEIIKVSITIPANSTEAKFTGKDLENLSRGTYTISEEGSNGYVLTDYQVDDTTNCSNTRNEEKESVTFKLGYEKTTDSDGNDVDVIQNYTYNENSGGTVGSVTFKNEKATTDWDIVKVSTSGNQVHLPGAEYEKKNFVPCHGSDHGRRHTYNSICRDPAGRF</sequence>
<dbReference type="Gene3D" id="2.60.40.10">
    <property type="entry name" value="Immunoglobulins"/>
    <property type="match status" value="1"/>
</dbReference>
<dbReference type="Proteomes" id="UP000440513">
    <property type="component" value="Unassembled WGS sequence"/>
</dbReference>
<evidence type="ECO:0000313" key="2">
    <source>
        <dbReference type="EMBL" id="MST67868.1"/>
    </source>
</evidence>
<dbReference type="SUPFAM" id="SSF53300">
    <property type="entry name" value="vWA-like"/>
    <property type="match status" value="1"/>
</dbReference>
<dbReference type="CDD" id="cd00198">
    <property type="entry name" value="vWFA"/>
    <property type="match status" value="1"/>
</dbReference>
<dbReference type="Pfam" id="PF17802">
    <property type="entry name" value="SpaA"/>
    <property type="match status" value="1"/>
</dbReference>
<dbReference type="RefSeq" id="WP_154433178.1">
    <property type="nucleotide sequence ID" value="NZ_VUMS01000050.1"/>
</dbReference>
<dbReference type="InterPro" id="IPR002035">
    <property type="entry name" value="VWF_A"/>
</dbReference>
<dbReference type="PANTHER" id="PTHR10579:SF43">
    <property type="entry name" value="ZINC FINGER (C3HC4-TYPE RING FINGER) FAMILY PROTEIN"/>
    <property type="match status" value="1"/>
</dbReference>
<comment type="caution">
    <text evidence="2">The sequence shown here is derived from an EMBL/GenBank/DDBJ whole genome shotgun (WGS) entry which is preliminary data.</text>
</comment>